<organism evidence="1 2">
    <name type="scientific">Penicillium chrysogenum</name>
    <name type="common">Penicillium notatum</name>
    <dbReference type="NCBI Taxonomy" id="5076"/>
    <lineage>
        <taxon>Eukaryota</taxon>
        <taxon>Fungi</taxon>
        <taxon>Dikarya</taxon>
        <taxon>Ascomycota</taxon>
        <taxon>Pezizomycotina</taxon>
        <taxon>Eurotiomycetes</taxon>
        <taxon>Eurotiomycetidae</taxon>
        <taxon>Eurotiales</taxon>
        <taxon>Aspergillaceae</taxon>
        <taxon>Penicillium</taxon>
        <taxon>Penicillium chrysogenum species complex</taxon>
    </lineage>
</organism>
<evidence type="ECO:0000313" key="1">
    <source>
        <dbReference type="EMBL" id="KAJ5283473.1"/>
    </source>
</evidence>
<gene>
    <name evidence="1" type="ORF">N7505_001453</name>
</gene>
<name>A0ABQ8WX27_PENCH</name>
<comment type="caution">
    <text evidence="1">The sequence shown here is derived from an EMBL/GenBank/DDBJ whole genome shotgun (WGS) entry which is preliminary data.</text>
</comment>
<evidence type="ECO:0000313" key="2">
    <source>
        <dbReference type="Proteomes" id="UP001220256"/>
    </source>
</evidence>
<dbReference type="EMBL" id="JAPVEB010000001">
    <property type="protein sequence ID" value="KAJ5283473.1"/>
    <property type="molecule type" value="Genomic_DNA"/>
</dbReference>
<keyword evidence="2" id="KW-1185">Reference proteome</keyword>
<proteinExistence type="predicted"/>
<accession>A0ABQ8WX27</accession>
<protein>
    <submittedName>
        <fullName evidence="1">Uncharacterized protein</fullName>
    </submittedName>
</protein>
<reference evidence="1 2" key="1">
    <citation type="journal article" date="2023" name="IMA Fungus">
        <title>Comparative genomic study of the Penicillium genus elucidates a diverse pangenome and 15 lateral gene transfer events.</title>
        <authorList>
            <person name="Petersen C."/>
            <person name="Sorensen T."/>
            <person name="Nielsen M.R."/>
            <person name="Sondergaard T.E."/>
            <person name="Sorensen J.L."/>
            <person name="Fitzpatrick D.A."/>
            <person name="Frisvad J.C."/>
            <person name="Nielsen K.L."/>
        </authorList>
    </citation>
    <scope>NUCLEOTIDE SEQUENCE [LARGE SCALE GENOMIC DNA]</scope>
    <source>
        <strain evidence="1 2">IBT 3361</strain>
    </source>
</reference>
<sequence length="59" mass="6898">MSLSRLVLKENGLLYARRINQERSNVKDYPIKGSSDSRSEGEGIGRFVIEELYRRFCLF</sequence>
<dbReference type="Proteomes" id="UP001220256">
    <property type="component" value="Unassembled WGS sequence"/>
</dbReference>